<proteinExistence type="predicted"/>
<dbReference type="Proteomes" id="UP000076502">
    <property type="component" value="Unassembled WGS sequence"/>
</dbReference>
<feature type="region of interest" description="Disordered" evidence="1">
    <location>
        <begin position="152"/>
        <end position="175"/>
    </location>
</feature>
<feature type="compositionally biased region" description="Acidic residues" evidence="1">
    <location>
        <begin position="152"/>
        <end position="173"/>
    </location>
</feature>
<dbReference type="SUPFAM" id="SSF53098">
    <property type="entry name" value="Ribonuclease H-like"/>
    <property type="match status" value="1"/>
</dbReference>
<evidence type="ECO:0008006" key="4">
    <source>
        <dbReference type="Google" id="ProtNLM"/>
    </source>
</evidence>
<dbReference type="AlphaFoldDB" id="A0A154PCS1"/>
<protein>
    <recommendedName>
        <fullName evidence="4">AC transposase</fullName>
    </recommendedName>
</protein>
<accession>A0A154PCS1</accession>
<reference evidence="2 3" key="1">
    <citation type="submission" date="2015-07" db="EMBL/GenBank/DDBJ databases">
        <title>The genome of Dufourea novaeangliae.</title>
        <authorList>
            <person name="Pan H."/>
            <person name="Kapheim K."/>
        </authorList>
    </citation>
    <scope>NUCLEOTIDE SEQUENCE [LARGE SCALE GENOMIC DNA]</scope>
    <source>
        <strain evidence="2">0120121106</strain>
        <tissue evidence="2">Whole body</tissue>
    </source>
</reference>
<dbReference type="InterPro" id="IPR012337">
    <property type="entry name" value="RNaseH-like_sf"/>
</dbReference>
<dbReference type="PANTHER" id="PTHR47501">
    <property type="entry name" value="TRANSPOSASE-RELATED"/>
    <property type="match status" value="1"/>
</dbReference>
<evidence type="ECO:0000313" key="3">
    <source>
        <dbReference type="Proteomes" id="UP000076502"/>
    </source>
</evidence>
<sequence length="463" mass="53336">MIPLKSVEDIYFRRMFQNLGFSEKVTNISRRTVERVMNNMFLDNMYKIKEDLKTVPYVCTTVDIWSARRKSLFAVTVHWISSKYERKSAALACRRFAGVHSFDKVTDMLKTIHGEFGLTTDKIVATITDNASNVVKAFKLFGIKETSITIEDEEDISSGSSTEEEEEEEEKEEENANRIFIDYVLPRHIRCAAHTLKLCVTTDMMQTIRGNDMLSVIHTGVMQKCNILWNAAMRPKSAEEIERIIGHTLRRPSETRWNSFYDSLTQILENENKIIEIGRVLGIQNILRKNDFLYIKEHLRCTSPIAKAIDILQGENDIFYGILLPCLLSLQRKLKNLTEHTWTFCGPLSACLLASLENRFTNYFNFTTPEANNVALAALSHPQFKNQWFPCIEKFHRDELMELFKKTITQELKNDNSSVTAMPTATTSSTHDDFFDFDDNPTDQIIDYASKASLQVSKLLPNW</sequence>
<dbReference type="EMBL" id="KQ434873">
    <property type="protein sequence ID" value="KZC09621.1"/>
    <property type="molecule type" value="Genomic_DNA"/>
</dbReference>
<organism evidence="2 3">
    <name type="scientific">Dufourea novaeangliae</name>
    <name type="common">Sweat bee</name>
    <dbReference type="NCBI Taxonomy" id="178035"/>
    <lineage>
        <taxon>Eukaryota</taxon>
        <taxon>Metazoa</taxon>
        <taxon>Ecdysozoa</taxon>
        <taxon>Arthropoda</taxon>
        <taxon>Hexapoda</taxon>
        <taxon>Insecta</taxon>
        <taxon>Pterygota</taxon>
        <taxon>Neoptera</taxon>
        <taxon>Endopterygota</taxon>
        <taxon>Hymenoptera</taxon>
        <taxon>Apocrita</taxon>
        <taxon>Aculeata</taxon>
        <taxon>Apoidea</taxon>
        <taxon>Anthophila</taxon>
        <taxon>Halictidae</taxon>
        <taxon>Rophitinae</taxon>
        <taxon>Dufourea</taxon>
    </lineage>
</organism>
<gene>
    <name evidence="2" type="ORF">WN55_01196</name>
</gene>
<keyword evidence="3" id="KW-1185">Reference proteome</keyword>
<evidence type="ECO:0000313" key="2">
    <source>
        <dbReference type="EMBL" id="KZC09621.1"/>
    </source>
</evidence>
<evidence type="ECO:0000256" key="1">
    <source>
        <dbReference type="SAM" id="MobiDB-lite"/>
    </source>
</evidence>
<dbReference type="PANTHER" id="PTHR47501:SF5">
    <property type="entry name" value="HAT C-TERMINAL DIMERISATION DOMAIN-CONTAINING PROTEIN"/>
    <property type="match status" value="1"/>
</dbReference>
<name>A0A154PCS1_DUFNO</name>
<dbReference type="STRING" id="178035.A0A154PCS1"/>